<evidence type="ECO:0000313" key="4">
    <source>
        <dbReference type="Proteomes" id="UP000247609"/>
    </source>
</evidence>
<dbReference type="Proteomes" id="UP000247609">
    <property type="component" value="Unassembled WGS sequence"/>
</dbReference>
<organism evidence="3 4">
    <name type="scientific">Novacetimonas pomaceti</name>
    <dbReference type="NCBI Taxonomy" id="2021998"/>
    <lineage>
        <taxon>Bacteria</taxon>
        <taxon>Pseudomonadati</taxon>
        <taxon>Pseudomonadota</taxon>
        <taxon>Alphaproteobacteria</taxon>
        <taxon>Acetobacterales</taxon>
        <taxon>Acetobacteraceae</taxon>
        <taxon>Novacetimonas</taxon>
    </lineage>
</organism>
<dbReference type="Pfam" id="PF03992">
    <property type="entry name" value="ABM"/>
    <property type="match status" value="1"/>
</dbReference>
<keyword evidence="3" id="KW-0560">Oxidoreductase</keyword>
<evidence type="ECO:0000313" key="5">
    <source>
        <dbReference type="Proteomes" id="UP000248116"/>
    </source>
</evidence>
<dbReference type="SUPFAM" id="SSF54909">
    <property type="entry name" value="Dimeric alpha+beta barrel"/>
    <property type="match status" value="1"/>
</dbReference>
<dbReference type="PROSITE" id="PS51725">
    <property type="entry name" value="ABM"/>
    <property type="match status" value="1"/>
</dbReference>
<dbReference type="InterPro" id="IPR007138">
    <property type="entry name" value="ABM_dom"/>
</dbReference>
<dbReference type="InterPro" id="IPR050744">
    <property type="entry name" value="AI-2_Isomerase_LsrG"/>
</dbReference>
<comment type="caution">
    <text evidence="3">The sequence shown here is derived from an EMBL/GenBank/DDBJ whole genome shotgun (WGS) entry which is preliminary data.</text>
</comment>
<gene>
    <name evidence="2" type="ORF">C3920_01655</name>
    <name evidence="3" type="ORF">CFR71_02460</name>
</gene>
<dbReference type="Gene3D" id="3.30.70.100">
    <property type="match status" value="1"/>
</dbReference>
<evidence type="ECO:0000259" key="1">
    <source>
        <dbReference type="PROSITE" id="PS51725"/>
    </source>
</evidence>
<sequence>MTDAPLIIVAEFETTAQTRQRFLDACVEDSIRSVTDEPGCSSFDVLTTSEEPDTVILHEVYDNAAAFDAHLATPHFKAFDKAVNTLKVRTVSVRKTSRHAPARA</sequence>
<protein>
    <submittedName>
        <fullName evidence="3">Antibiotic biosynthesis monooxygenase</fullName>
    </submittedName>
</protein>
<dbReference type="Proteomes" id="UP000248116">
    <property type="component" value="Unassembled WGS sequence"/>
</dbReference>
<keyword evidence="5" id="KW-1185">Reference proteome</keyword>
<dbReference type="EMBL" id="PRCW01000015">
    <property type="protein sequence ID" value="PYD49026.1"/>
    <property type="molecule type" value="Genomic_DNA"/>
</dbReference>
<proteinExistence type="predicted"/>
<feature type="domain" description="ABM" evidence="1">
    <location>
        <begin position="6"/>
        <end position="100"/>
    </location>
</feature>
<dbReference type="RefSeq" id="WP_110526687.1">
    <property type="nucleotide sequence ID" value="NZ_JAHRDT010000002.1"/>
</dbReference>
<dbReference type="PANTHER" id="PTHR33336:SF3">
    <property type="entry name" value="ABM DOMAIN-CONTAINING PROTEIN"/>
    <property type="match status" value="1"/>
</dbReference>
<keyword evidence="3" id="KW-0503">Monooxygenase</keyword>
<dbReference type="EMBL" id="NOXG01000002">
    <property type="protein sequence ID" value="PYD76721.1"/>
    <property type="molecule type" value="Genomic_DNA"/>
</dbReference>
<dbReference type="AlphaFoldDB" id="A0A318QGX9"/>
<dbReference type="GO" id="GO:0004497">
    <property type="term" value="F:monooxygenase activity"/>
    <property type="evidence" value="ECO:0007669"/>
    <property type="project" value="UniProtKB-KW"/>
</dbReference>
<dbReference type="PANTHER" id="PTHR33336">
    <property type="entry name" value="QUINOL MONOOXYGENASE YGIN-RELATED"/>
    <property type="match status" value="1"/>
</dbReference>
<reference evidence="2 5" key="2">
    <citation type="submission" date="2018-02" db="EMBL/GenBank/DDBJ databases">
        <authorList>
            <person name="Skraban J."/>
            <person name="Trcek J."/>
        </authorList>
    </citation>
    <scope>NUCLEOTIDE SEQUENCE [LARGE SCALE GENOMIC DNA]</scope>
    <source>
        <strain evidence="2 5">AV446</strain>
    </source>
</reference>
<name>A0A318QGX9_9PROT</name>
<accession>A0A318QGX9</accession>
<evidence type="ECO:0000313" key="2">
    <source>
        <dbReference type="EMBL" id="PYD49026.1"/>
    </source>
</evidence>
<dbReference type="InterPro" id="IPR011008">
    <property type="entry name" value="Dimeric_a/b-barrel"/>
</dbReference>
<evidence type="ECO:0000313" key="3">
    <source>
        <dbReference type="EMBL" id="PYD76721.1"/>
    </source>
</evidence>
<reference evidence="3 4" key="1">
    <citation type="submission" date="2017-07" db="EMBL/GenBank/DDBJ databases">
        <title>A draft genome sequence of Komagataeibacter sp. T5K1.</title>
        <authorList>
            <person name="Skraban J."/>
            <person name="Cleenwerck I."/>
            <person name="Vandamme P."/>
            <person name="Trcek J."/>
        </authorList>
    </citation>
    <scope>NUCLEOTIDE SEQUENCE [LARGE SCALE GENOMIC DNA]</scope>
    <source>
        <strain evidence="3 4">T5K1</strain>
    </source>
</reference>